<protein>
    <submittedName>
        <fullName evidence="1">Uncharacterized protein</fullName>
    </submittedName>
</protein>
<dbReference type="GO" id="GO:0003735">
    <property type="term" value="F:structural constituent of ribosome"/>
    <property type="evidence" value="ECO:0007669"/>
    <property type="project" value="InterPro"/>
</dbReference>
<dbReference type="GO" id="GO:0002181">
    <property type="term" value="P:cytoplasmic translation"/>
    <property type="evidence" value="ECO:0007669"/>
    <property type="project" value="TreeGrafter"/>
</dbReference>
<name>A0A7J7ETH0_DICBM</name>
<keyword evidence="2" id="KW-1185">Reference proteome</keyword>
<dbReference type="Proteomes" id="UP000551758">
    <property type="component" value="Unassembled WGS sequence"/>
</dbReference>
<dbReference type="InterPro" id="IPR036394">
    <property type="entry name" value="Ribosomal_uL22_sf"/>
</dbReference>
<comment type="caution">
    <text evidence="1">The sequence shown here is derived from an EMBL/GenBank/DDBJ whole genome shotgun (WGS) entry which is preliminary data.</text>
</comment>
<gene>
    <name evidence="1" type="ORF">HPG69_003728</name>
</gene>
<dbReference type="PANTHER" id="PTHR11593">
    <property type="entry name" value="60S RIBOSOMAL PROTEIN L17"/>
    <property type="match status" value="1"/>
</dbReference>
<dbReference type="EMBL" id="JACDTQ010002401">
    <property type="protein sequence ID" value="KAF5919090.1"/>
    <property type="molecule type" value="Genomic_DNA"/>
</dbReference>
<dbReference type="InterPro" id="IPR005721">
    <property type="entry name" value="Ribosomal_uL22_euk/arc"/>
</dbReference>
<dbReference type="PANTHER" id="PTHR11593:SF10">
    <property type="entry name" value="60S RIBOSOMAL PROTEIN L17"/>
    <property type="match status" value="1"/>
</dbReference>
<reference evidence="1 2" key="1">
    <citation type="journal article" date="2020" name="Mol. Biol. Evol.">
        <title>Interspecific Gene Flow and the Evolution of Specialization in Black and White Rhinoceros.</title>
        <authorList>
            <person name="Moodley Y."/>
            <person name="Westbury M.V."/>
            <person name="Russo I.M."/>
            <person name="Gopalakrishnan S."/>
            <person name="Rakotoarivelo A."/>
            <person name="Olsen R.A."/>
            <person name="Prost S."/>
            <person name="Tunstall T."/>
            <person name="Ryder O.A."/>
            <person name="Dalen L."/>
            <person name="Bruford M.W."/>
        </authorList>
    </citation>
    <scope>NUCLEOTIDE SEQUENCE [LARGE SCALE GENOMIC DNA]</scope>
    <source>
        <strain evidence="1">SBR-YM</strain>
        <tissue evidence="1">Skin</tissue>
    </source>
</reference>
<proteinExistence type="predicted"/>
<dbReference type="AlphaFoldDB" id="A0A7J7ETH0"/>
<dbReference type="Gene3D" id="3.90.470.10">
    <property type="entry name" value="Ribosomal protein L22/L17"/>
    <property type="match status" value="1"/>
</dbReference>
<organism evidence="1 2">
    <name type="scientific">Diceros bicornis minor</name>
    <name type="common">South-central black rhinoceros</name>
    <dbReference type="NCBI Taxonomy" id="77932"/>
    <lineage>
        <taxon>Eukaryota</taxon>
        <taxon>Metazoa</taxon>
        <taxon>Chordata</taxon>
        <taxon>Craniata</taxon>
        <taxon>Vertebrata</taxon>
        <taxon>Euteleostomi</taxon>
        <taxon>Mammalia</taxon>
        <taxon>Eutheria</taxon>
        <taxon>Laurasiatheria</taxon>
        <taxon>Perissodactyla</taxon>
        <taxon>Rhinocerotidae</taxon>
        <taxon>Diceros</taxon>
    </lineage>
</organism>
<accession>A0A7J7ETH0</accession>
<sequence length="157" mass="17805">MVCYSLDPENPTKSCKSRGSSHHVHFKNICETAWIVKATDSLKDVPLQEQCMPPHCYSGGAPRPNSGARRRVRGPKRVLSFCLTCLKIQSNTELNSSSKNTALKMRPQTDRAQRLMNPHMNSCGHTEMILTEKEQIVAQKKKLSQKKLKKQKLMARE</sequence>
<evidence type="ECO:0000313" key="1">
    <source>
        <dbReference type="EMBL" id="KAF5919090.1"/>
    </source>
</evidence>
<evidence type="ECO:0000313" key="2">
    <source>
        <dbReference type="Proteomes" id="UP000551758"/>
    </source>
</evidence>
<dbReference type="GO" id="GO:0022625">
    <property type="term" value="C:cytosolic large ribosomal subunit"/>
    <property type="evidence" value="ECO:0007669"/>
    <property type="project" value="TreeGrafter"/>
</dbReference>
<dbReference type="SUPFAM" id="SSF54843">
    <property type="entry name" value="Ribosomal protein L22"/>
    <property type="match status" value="1"/>
</dbReference>